<evidence type="ECO:0000313" key="2">
    <source>
        <dbReference type="Proteomes" id="UP000600365"/>
    </source>
</evidence>
<keyword evidence="2" id="KW-1185">Reference proteome</keyword>
<organism evidence="1 2">
    <name type="scientific">Streptomyces albiflavescens</name>
    <dbReference type="NCBI Taxonomy" id="1623582"/>
    <lineage>
        <taxon>Bacteria</taxon>
        <taxon>Bacillati</taxon>
        <taxon>Actinomycetota</taxon>
        <taxon>Actinomycetes</taxon>
        <taxon>Kitasatosporales</taxon>
        <taxon>Streptomycetaceae</taxon>
        <taxon>Streptomyces</taxon>
    </lineage>
</organism>
<gene>
    <name evidence="1" type="ORF">GCM10011579_086630</name>
</gene>
<evidence type="ECO:0000313" key="1">
    <source>
        <dbReference type="EMBL" id="GGN90598.1"/>
    </source>
</evidence>
<dbReference type="EMBL" id="BMMM01000024">
    <property type="protein sequence ID" value="GGN90598.1"/>
    <property type="molecule type" value="Genomic_DNA"/>
</dbReference>
<comment type="caution">
    <text evidence="1">The sequence shown here is derived from an EMBL/GenBank/DDBJ whole genome shotgun (WGS) entry which is preliminary data.</text>
</comment>
<reference evidence="1 2" key="1">
    <citation type="journal article" date="2014" name="Int. J. Syst. Evol. Microbiol.">
        <title>Complete genome sequence of Corynebacterium casei LMG S-19264T (=DSM 44701T), isolated from a smear-ripened cheese.</title>
        <authorList>
            <consortium name="US DOE Joint Genome Institute (JGI-PGF)"/>
            <person name="Walter F."/>
            <person name="Albersmeier A."/>
            <person name="Kalinowski J."/>
            <person name="Ruckert C."/>
        </authorList>
    </citation>
    <scope>NUCLEOTIDE SEQUENCE [LARGE SCALE GENOMIC DNA]</scope>
    <source>
        <strain evidence="1 2">CGMCC 4.7111</strain>
    </source>
</reference>
<dbReference type="Proteomes" id="UP000600365">
    <property type="component" value="Unassembled WGS sequence"/>
</dbReference>
<dbReference type="AlphaFoldDB" id="A0A917YEB3"/>
<accession>A0A917YEB3</accession>
<proteinExistence type="predicted"/>
<sequence length="142" mass="15478">MRGEFVIEHVSQETKLQYERIVGEVRETLRLAGIPLTDRKGNSGAHVYIDTFLNAGSEGGSEGVYVEWLSSAELMAKVDDCAERSDFENPVLPFADAVLDAVRTMLRDVLEGAGWRASLDDVGVHEEGVRVFGRSGPAPGLD</sequence>
<protein>
    <submittedName>
        <fullName evidence="1">Uncharacterized protein</fullName>
    </submittedName>
</protein>
<name>A0A917YEB3_9ACTN</name>